<feature type="region of interest" description="Disordered" evidence="1">
    <location>
        <begin position="188"/>
        <end position="208"/>
    </location>
</feature>
<dbReference type="RefSeq" id="WP_051657573.1">
    <property type="nucleotide sequence ID" value="NZ_FTNE01000049.1"/>
</dbReference>
<dbReference type="Proteomes" id="UP000186308">
    <property type="component" value="Unassembled WGS sequence"/>
</dbReference>
<name>A0A8G2FF62_ACIRU</name>
<evidence type="ECO:0000313" key="2">
    <source>
        <dbReference type="EMBL" id="SIR53836.1"/>
    </source>
</evidence>
<reference evidence="2 3" key="1">
    <citation type="submission" date="2017-01" db="EMBL/GenBank/DDBJ databases">
        <authorList>
            <person name="Varghese N."/>
            <person name="Submissions S."/>
        </authorList>
    </citation>
    <scope>NUCLEOTIDE SEQUENCE [LARGE SCALE GENOMIC DNA]</scope>
    <source>
        <strain evidence="2 3">ATCC 35905</strain>
    </source>
</reference>
<accession>A0A8G2FF62</accession>
<dbReference type="EMBL" id="FTNE01000049">
    <property type="protein sequence ID" value="SIR53836.1"/>
    <property type="molecule type" value="Genomic_DNA"/>
</dbReference>
<comment type="caution">
    <text evidence="2">The sequence shown here is derived from an EMBL/GenBank/DDBJ whole genome shotgun (WGS) entry which is preliminary data.</text>
</comment>
<dbReference type="AlphaFoldDB" id="A0A8G2FF62"/>
<protein>
    <submittedName>
        <fullName evidence="2">Uncharacterized protein</fullName>
    </submittedName>
</protein>
<proteinExistence type="predicted"/>
<keyword evidence="3" id="KW-1185">Reference proteome</keyword>
<gene>
    <name evidence="2" type="ORF">SAMN05421828_14910</name>
</gene>
<sequence>MLPTAFARAIRLPLLTPEQFTPTKWDDAPTKAKFGNHLLRFITEDFPETLFTQKFYQRLSNTFGHIACYDRHGFWSEFFISRTAKIDFLDQTIRHPCYGDPAWTYSDVEQVIRARLKQSGVIDWHRRLLAQESEARERAEYERLDRKFSPRLTDRNISNPADAKATACECFSGEITQADQVCAQPRVPPTGHSSLKTPVAQPDLFAGL</sequence>
<evidence type="ECO:0000313" key="3">
    <source>
        <dbReference type="Proteomes" id="UP000186308"/>
    </source>
</evidence>
<dbReference type="OrthoDB" id="5541002at2"/>
<evidence type="ECO:0000256" key="1">
    <source>
        <dbReference type="SAM" id="MobiDB-lite"/>
    </source>
</evidence>
<organism evidence="2 3">
    <name type="scientific">Acidiphilium rubrum</name>
    <dbReference type="NCBI Taxonomy" id="526"/>
    <lineage>
        <taxon>Bacteria</taxon>
        <taxon>Pseudomonadati</taxon>
        <taxon>Pseudomonadota</taxon>
        <taxon>Alphaproteobacteria</taxon>
        <taxon>Acetobacterales</taxon>
        <taxon>Acidocellaceae</taxon>
        <taxon>Acidiphilium</taxon>
    </lineage>
</organism>